<feature type="domain" description="Bacterial type II secretion system protein E" evidence="2">
    <location>
        <begin position="119"/>
        <end position="276"/>
    </location>
</feature>
<reference evidence="3 4" key="1">
    <citation type="journal article" date="2015" name="Nature">
        <title>rRNA introns, odd ribosomes, and small enigmatic genomes across a large radiation of phyla.</title>
        <authorList>
            <person name="Brown C.T."/>
            <person name="Hug L.A."/>
            <person name="Thomas B.C."/>
            <person name="Sharon I."/>
            <person name="Castelle C.J."/>
            <person name="Singh A."/>
            <person name="Wilkins M.J."/>
            <person name="Williams K.H."/>
            <person name="Banfield J.F."/>
        </authorList>
    </citation>
    <scope>NUCLEOTIDE SEQUENCE [LARGE SCALE GENOMIC DNA]</scope>
</reference>
<dbReference type="PANTHER" id="PTHR30486">
    <property type="entry name" value="TWITCHING MOTILITY PROTEIN PILT"/>
    <property type="match status" value="1"/>
</dbReference>
<dbReference type="GO" id="GO:0005524">
    <property type="term" value="F:ATP binding"/>
    <property type="evidence" value="ECO:0007669"/>
    <property type="project" value="InterPro"/>
</dbReference>
<proteinExistence type="inferred from homology"/>
<dbReference type="Gene3D" id="3.30.450.90">
    <property type="match status" value="1"/>
</dbReference>
<dbReference type="Proteomes" id="UP000034301">
    <property type="component" value="Unassembled WGS sequence"/>
</dbReference>
<dbReference type="InterPro" id="IPR027417">
    <property type="entry name" value="P-loop_NTPase"/>
</dbReference>
<dbReference type="InterPro" id="IPR050921">
    <property type="entry name" value="T4SS_GSP_E_ATPase"/>
</dbReference>
<evidence type="ECO:0000256" key="1">
    <source>
        <dbReference type="ARBA" id="ARBA00006611"/>
    </source>
</evidence>
<dbReference type="GO" id="GO:0016887">
    <property type="term" value="F:ATP hydrolysis activity"/>
    <property type="evidence" value="ECO:0007669"/>
    <property type="project" value="InterPro"/>
</dbReference>
<comment type="caution">
    <text evidence="3">The sequence shown here is derived from an EMBL/GenBank/DDBJ whole genome shotgun (WGS) entry which is preliminary data.</text>
</comment>
<dbReference type="Pfam" id="PF00437">
    <property type="entry name" value="T2SSE"/>
    <property type="match status" value="1"/>
</dbReference>
<dbReference type="InterPro" id="IPR001482">
    <property type="entry name" value="T2SS/T4SS_dom"/>
</dbReference>
<protein>
    <submittedName>
        <fullName evidence="3">Pilus retraction protein PilT</fullName>
    </submittedName>
</protein>
<dbReference type="NCBIfam" id="TIGR01420">
    <property type="entry name" value="pilT_fam"/>
    <property type="match status" value="1"/>
</dbReference>
<dbReference type="EMBL" id="LBYC01000002">
    <property type="protein sequence ID" value="KKR43691.1"/>
    <property type="molecule type" value="Genomic_DNA"/>
</dbReference>
<dbReference type="SUPFAM" id="SSF52540">
    <property type="entry name" value="P-loop containing nucleoside triphosphate hydrolases"/>
    <property type="match status" value="1"/>
</dbReference>
<organism evidence="3 4">
    <name type="scientific">Candidatus Nomurabacteria bacterium GW2011_GWF2_40_12</name>
    <dbReference type="NCBI Taxonomy" id="1618776"/>
    <lineage>
        <taxon>Bacteria</taxon>
        <taxon>Candidatus Nomuraibacteriota</taxon>
    </lineage>
</organism>
<sequence>MDYKKELETLILNVIHENGSDLHLGVGRVPVIRVAGELTFLVKHSILTKEDMLGFLEEIFDKTKLALFKENQEADFSYDFRGEARLRGNAFFQKGLMNIVFRLVPKVETMSELRLPPILADLARKKQGFFLCVGPVGQGKSTTLSAMINVINNEQARNIITIEDPIEHVYTPNKSIINQREVGIDTKDFHVALKEVFRQDVNVIMIGEMRTPETISTAVTAAETGHLVLSTLHTNNASQTIDRIIDSFPGSQQDQIRGQLAASLLGIFSQRLVPRISGGLVPAYELLLNNNAVANLIREKRTHEIDVVIETGMESGMVDLNHSLLELVRAGEISIENAYQYSLNPKGLERLI</sequence>
<dbReference type="InterPro" id="IPR006321">
    <property type="entry name" value="PilT/PilU"/>
</dbReference>
<comment type="similarity">
    <text evidence="1">Belongs to the GSP E family.</text>
</comment>
<evidence type="ECO:0000313" key="3">
    <source>
        <dbReference type="EMBL" id="KKR43691.1"/>
    </source>
</evidence>
<dbReference type="CDD" id="cd01131">
    <property type="entry name" value="PilT"/>
    <property type="match status" value="1"/>
</dbReference>
<gene>
    <name evidence="3" type="ORF">UT78_C0002G0041</name>
</gene>
<dbReference type="PANTHER" id="PTHR30486:SF16">
    <property type="entry name" value="TWITCHING MOTILITY PROTEIN PILT"/>
    <property type="match status" value="1"/>
</dbReference>
<dbReference type="AlphaFoldDB" id="A0A0G0R1W1"/>
<dbReference type="PATRIC" id="fig|1618776.3.peg.181"/>
<name>A0A0G0R1W1_9BACT</name>
<accession>A0A0G0R1W1</accession>
<dbReference type="Gene3D" id="3.40.50.300">
    <property type="entry name" value="P-loop containing nucleotide triphosphate hydrolases"/>
    <property type="match status" value="1"/>
</dbReference>
<evidence type="ECO:0000259" key="2">
    <source>
        <dbReference type="Pfam" id="PF00437"/>
    </source>
</evidence>
<evidence type="ECO:0000313" key="4">
    <source>
        <dbReference type="Proteomes" id="UP000034301"/>
    </source>
</evidence>